<dbReference type="Pfam" id="PF00005">
    <property type="entry name" value="ABC_tran"/>
    <property type="match status" value="1"/>
</dbReference>
<dbReference type="InterPro" id="IPR032823">
    <property type="entry name" value="BCA_ABC_TP_C"/>
</dbReference>
<dbReference type="PANTHER" id="PTHR45772">
    <property type="entry name" value="CONSERVED COMPONENT OF ABC TRANSPORTER FOR NATURAL AMINO ACIDS-RELATED"/>
    <property type="match status" value="1"/>
</dbReference>
<evidence type="ECO:0000313" key="5">
    <source>
        <dbReference type="EMBL" id="QAA76602.1"/>
    </source>
</evidence>
<dbReference type="InterPro" id="IPR003439">
    <property type="entry name" value="ABC_transporter-like_ATP-bd"/>
</dbReference>
<dbReference type="GO" id="GO:1903805">
    <property type="term" value="P:L-valine import across plasma membrane"/>
    <property type="evidence" value="ECO:0007669"/>
    <property type="project" value="TreeGrafter"/>
</dbReference>
<dbReference type="GO" id="GO:1903806">
    <property type="term" value="P:L-isoleucine import across plasma membrane"/>
    <property type="evidence" value="ECO:0007669"/>
    <property type="project" value="TreeGrafter"/>
</dbReference>
<evidence type="ECO:0000256" key="1">
    <source>
        <dbReference type="ARBA" id="ARBA00022448"/>
    </source>
</evidence>
<keyword evidence="1" id="KW-0813">Transport</keyword>
<evidence type="ECO:0000259" key="4">
    <source>
        <dbReference type="PROSITE" id="PS50893"/>
    </source>
</evidence>
<dbReference type="AlphaFoldDB" id="A0A410FUE7"/>
<dbReference type="InterPro" id="IPR051120">
    <property type="entry name" value="ABC_AA/LPS_Transport"/>
</dbReference>
<dbReference type="SUPFAM" id="SSF52540">
    <property type="entry name" value="P-loop containing nucleoside triphosphate hydrolases"/>
    <property type="match status" value="1"/>
</dbReference>
<keyword evidence="2" id="KW-0547">Nucleotide-binding</keyword>
<dbReference type="PROSITE" id="PS50893">
    <property type="entry name" value="ABC_TRANSPORTER_2"/>
    <property type="match status" value="1"/>
</dbReference>
<name>A0A410FUE7_BIPS1</name>
<organism evidence="5 6">
    <name type="scientific">Bipolaricaulis sibiricus</name>
    <dbReference type="NCBI Taxonomy" id="2501609"/>
    <lineage>
        <taxon>Bacteria</taxon>
        <taxon>Candidatus Bipolaricaulota</taxon>
        <taxon>Candidatus Bipolaricaulia</taxon>
        <taxon>Candidatus Bipolaricaulales</taxon>
        <taxon>Candidatus Bipolaricaulaceae</taxon>
        <taxon>Candidatus Bipolaricaulis</taxon>
    </lineage>
</organism>
<evidence type="ECO:0000256" key="3">
    <source>
        <dbReference type="ARBA" id="ARBA00022840"/>
    </source>
</evidence>
<dbReference type="Proteomes" id="UP000287233">
    <property type="component" value="Chromosome"/>
</dbReference>
<feature type="domain" description="ABC transporter" evidence="4">
    <location>
        <begin position="6"/>
        <end position="252"/>
    </location>
</feature>
<gene>
    <name evidence="5" type="ORF">BIP78_0836</name>
</gene>
<dbReference type="GO" id="GO:0005304">
    <property type="term" value="F:L-valine transmembrane transporter activity"/>
    <property type="evidence" value="ECO:0007669"/>
    <property type="project" value="TreeGrafter"/>
</dbReference>
<dbReference type="Gene3D" id="3.40.50.300">
    <property type="entry name" value="P-loop containing nucleotide triphosphate hydrolases"/>
    <property type="match status" value="1"/>
</dbReference>
<dbReference type="CDD" id="cd03219">
    <property type="entry name" value="ABC_Mj1267_LivG_branched"/>
    <property type="match status" value="1"/>
</dbReference>
<dbReference type="GO" id="GO:0042941">
    <property type="term" value="P:D-alanine transmembrane transport"/>
    <property type="evidence" value="ECO:0007669"/>
    <property type="project" value="TreeGrafter"/>
</dbReference>
<evidence type="ECO:0000256" key="2">
    <source>
        <dbReference type="ARBA" id="ARBA00022741"/>
    </source>
</evidence>
<sequence>MAERLLAVQGLTKRFGGLTAVDDVSFEVERGEIVGLIGPNGAGKTTVFNLISRFFDPTKGTIEFEGRNLLRAAPHEIVGLGIARTFQNLGLFPYLSVRDNLLAGRHTQFRGSILGLAVGMGRQEERAAVTEVMAMLDAFGMGAIAPMPASMLPYGSQKAVELVRALMAKPRLVLLDEPVAGMNATETQAMGQFIRRVRDERGVTVLLVEHDMSLVMEICDRIVVLDFGRKIADGTPHEIQTNPRVVEAYLGEEVDRAQV</sequence>
<dbReference type="PANTHER" id="PTHR45772:SF7">
    <property type="entry name" value="AMINO ACID ABC TRANSPORTER ATP-BINDING PROTEIN"/>
    <property type="match status" value="1"/>
</dbReference>
<dbReference type="GO" id="GO:0016887">
    <property type="term" value="F:ATP hydrolysis activity"/>
    <property type="evidence" value="ECO:0007669"/>
    <property type="project" value="InterPro"/>
</dbReference>
<dbReference type="GO" id="GO:0005524">
    <property type="term" value="F:ATP binding"/>
    <property type="evidence" value="ECO:0007669"/>
    <property type="project" value="UniProtKB-KW"/>
</dbReference>
<dbReference type="GO" id="GO:0015188">
    <property type="term" value="F:L-isoleucine transmembrane transporter activity"/>
    <property type="evidence" value="ECO:0007669"/>
    <property type="project" value="TreeGrafter"/>
</dbReference>
<dbReference type="KEGG" id="bih:BIP78_0836"/>
<dbReference type="InterPro" id="IPR027417">
    <property type="entry name" value="P-loop_NTPase"/>
</dbReference>
<protein>
    <submittedName>
        <fullName evidence="5">Branched-chain amino acid transport ATP-binding protein LivG</fullName>
    </submittedName>
</protein>
<dbReference type="GO" id="GO:0005886">
    <property type="term" value="C:plasma membrane"/>
    <property type="evidence" value="ECO:0007669"/>
    <property type="project" value="TreeGrafter"/>
</dbReference>
<proteinExistence type="predicted"/>
<evidence type="ECO:0000313" key="6">
    <source>
        <dbReference type="Proteomes" id="UP000287233"/>
    </source>
</evidence>
<dbReference type="Pfam" id="PF12399">
    <property type="entry name" value="BCA_ABC_TP_C"/>
    <property type="match status" value="1"/>
</dbReference>
<dbReference type="InterPro" id="IPR003593">
    <property type="entry name" value="AAA+_ATPase"/>
</dbReference>
<keyword evidence="3 5" id="KW-0067">ATP-binding</keyword>
<dbReference type="GO" id="GO:0015192">
    <property type="term" value="F:L-phenylalanine transmembrane transporter activity"/>
    <property type="evidence" value="ECO:0007669"/>
    <property type="project" value="TreeGrafter"/>
</dbReference>
<accession>A0A410FUE7</accession>
<dbReference type="FunFam" id="3.40.50.300:FF:000421">
    <property type="entry name" value="Branched-chain amino acid ABC transporter ATP-binding protein"/>
    <property type="match status" value="1"/>
</dbReference>
<dbReference type="SMART" id="SM00382">
    <property type="entry name" value="AAA"/>
    <property type="match status" value="1"/>
</dbReference>
<dbReference type="EMBL" id="CP034928">
    <property type="protein sequence ID" value="QAA76602.1"/>
    <property type="molecule type" value="Genomic_DNA"/>
</dbReference>
<dbReference type="GO" id="GO:0015808">
    <property type="term" value="P:L-alanine transport"/>
    <property type="evidence" value="ECO:0007669"/>
    <property type="project" value="TreeGrafter"/>
</dbReference>
<reference evidence="6" key="1">
    <citation type="submission" date="2018-12" db="EMBL/GenBank/DDBJ databases">
        <title>Complete genome sequence of an uncultured bacterium of the candidate phylum Bipolaricaulota.</title>
        <authorList>
            <person name="Kadnikov V.V."/>
            <person name="Mardanov A.V."/>
            <person name="Beletsky A.V."/>
            <person name="Frank Y.A."/>
            <person name="Karnachuk O.V."/>
            <person name="Ravin N.V."/>
        </authorList>
    </citation>
    <scope>NUCLEOTIDE SEQUENCE [LARGE SCALE GENOMIC DNA]</scope>
</reference>